<dbReference type="EMBL" id="JABFTT010000022">
    <property type="protein sequence ID" value="MCE8022456.1"/>
    <property type="molecule type" value="Genomic_DNA"/>
</dbReference>
<dbReference type="RefSeq" id="WP_234275723.1">
    <property type="nucleotide sequence ID" value="NZ_JABFTT010000022.1"/>
</dbReference>
<evidence type="ECO:0000313" key="3">
    <source>
        <dbReference type="EMBL" id="MCE8022456.1"/>
    </source>
</evidence>
<proteinExistence type="predicted"/>
<organism evidence="3 4">
    <name type="scientific">Billgrantia zhangzhouensis</name>
    <dbReference type="NCBI Taxonomy" id="2733481"/>
    <lineage>
        <taxon>Bacteria</taxon>
        <taxon>Pseudomonadati</taxon>
        <taxon>Pseudomonadota</taxon>
        <taxon>Gammaproteobacteria</taxon>
        <taxon>Oceanospirillales</taxon>
        <taxon>Halomonadaceae</taxon>
        <taxon>Billgrantia</taxon>
    </lineage>
</organism>
<keyword evidence="1" id="KW-0175">Coiled coil</keyword>
<dbReference type="Proteomes" id="UP001320122">
    <property type="component" value="Unassembled WGS sequence"/>
</dbReference>
<feature type="compositionally biased region" description="Basic and acidic residues" evidence="2">
    <location>
        <begin position="87"/>
        <end position="96"/>
    </location>
</feature>
<reference evidence="3 4" key="1">
    <citation type="journal article" date="2021" name="Front. Microbiol.">
        <title>Aerobic Denitrification and Heterotrophic Sulfur Oxidation in the Genus Halomonas Revealed by Six Novel Species Characterizations and Genome-Based Analysis.</title>
        <authorList>
            <person name="Wang L."/>
            <person name="Shao Z."/>
        </authorList>
    </citation>
    <scope>NUCLEOTIDE SEQUENCE [LARGE SCALE GENOMIC DNA]</scope>
    <source>
        <strain evidence="3 4">MCCC 1A11036</strain>
    </source>
</reference>
<sequence length="115" mass="13721">MTRRDEFIERMKTQLDEWNAEIEALAERARTASDEAQVRYQDDIERLRRRRDETWRRLEELQYASEAAWDTLQQGLDDAWELLRKALRDAQHREPPQDINDPDDTQQPRSPGGSP</sequence>
<comment type="caution">
    <text evidence="3">The sequence shown here is derived from an EMBL/GenBank/DDBJ whole genome shotgun (WGS) entry which is preliminary data.</text>
</comment>
<evidence type="ECO:0000313" key="4">
    <source>
        <dbReference type="Proteomes" id="UP001320122"/>
    </source>
</evidence>
<keyword evidence="4" id="KW-1185">Reference proteome</keyword>
<evidence type="ECO:0000256" key="2">
    <source>
        <dbReference type="SAM" id="MobiDB-lite"/>
    </source>
</evidence>
<protein>
    <submittedName>
        <fullName evidence="3">Uncharacterized protein</fullName>
    </submittedName>
</protein>
<evidence type="ECO:0000256" key="1">
    <source>
        <dbReference type="SAM" id="Coils"/>
    </source>
</evidence>
<name>A0ABS9AL67_9GAMM</name>
<accession>A0ABS9AL67</accession>
<feature type="coiled-coil region" evidence="1">
    <location>
        <begin position="8"/>
        <end position="35"/>
    </location>
</feature>
<gene>
    <name evidence="3" type="ORF">HOP51_20430</name>
</gene>
<feature type="region of interest" description="Disordered" evidence="2">
    <location>
        <begin position="87"/>
        <end position="115"/>
    </location>
</feature>